<protein>
    <submittedName>
        <fullName evidence="7">Probable WRKY transcription factor 75</fullName>
    </submittedName>
</protein>
<comment type="subcellular location">
    <subcellularLocation>
        <location evidence="1">Nucleus</location>
    </subcellularLocation>
</comment>
<dbReference type="GO" id="GO:0043565">
    <property type="term" value="F:sequence-specific DNA binding"/>
    <property type="evidence" value="ECO:0007669"/>
    <property type="project" value="InterPro"/>
</dbReference>
<dbReference type="Gene3D" id="2.20.25.80">
    <property type="entry name" value="WRKY domain"/>
    <property type="match status" value="1"/>
</dbReference>
<comment type="caution">
    <text evidence="7">The sequence shown here is derived from an EMBL/GenBank/DDBJ whole genome shotgun (WGS) entry which is preliminary data.</text>
</comment>
<dbReference type="Proteomes" id="UP000594638">
    <property type="component" value="Unassembled WGS sequence"/>
</dbReference>
<keyword evidence="8" id="KW-1185">Reference proteome</keyword>
<dbReference type="OrthoDB" id="1915472at2759"/>
<keyword evidence="5" id="KW-0539">Nucleus</keyword>
<dbReference type="FunFam" id="2.20.25.80:FF:000003">
    <property type="entry name" value="WRKY transcription factor 57"/>
    <property type="match status" value="1"/>
</dbReference>
<evidence type="ECO:0000259" key="6">
    <source>
        <dbReference type="PROSITE" id="PS50811"/>
    </source>
</evidence>
<evidence type="ECO:0000313" key="8">
    <source>
        <dbReference type="Proteomes" id="UP000594638"/>
    </source>
</evidence>
<organism evidence="7 8">
    <name type="scientific">Olea europaea subsp. europaea</name>
    <dbReference type="NCBI Taxonomy" id="158383"/>
    <lineage>
        <taxon>Eukaryota</taxon>
        <taxon>Viridiplantae</taxon>
        <taxon>Streptophyta</taxon>
        <taxon>Embryophyta</taxon>
        <taxon>Tracheophyta</taxon>
        <taxon>Spermatophyta</taxon>
        <taxon>Magnoliopsida</taxon>
        <taxon>eudicotyledons</taxon>
        <taxon>Gunneridae</taxon>
        <taxon>Pentapetalae</taxon>
        <taxon>asterids</taxon>
        <taxon>lamiids</taxon>
        <taxon>Lamiales</taxon>
        <taxon>Oleaceae</taxon>
        <taxon>Oleeae</taxon>
        <taxon>Olea</taxon>
    </lineage>
</organism>
<dbReference type="GO" id="GO:0003700">
    <property type="term" value="F:DNA-binding transcription factor activity"/>
    <property type="evidence" value="ECO:0007669"/>
    <property type="project" value="InterPro"/>
</dbReference>
<dbReference type="GO" id="GO:0005634">
    <property type="term" value="C:nucleus"/>
    <property type="evidence" value="ECO:0007669"/>
    <property type="project" value="UniProtKB-SubCell"/>
</dbReference>
<gene>
    <name evidence="7" type="ORF">OLEA9_A063475</name>
</gene>
<evidence type="ECO:0000256" key="3">
    <source>
        <dbReference type="ARBA" id="ARBA00023125"/>
    </source>
</evidence>
<dbReference type="InterPro" id="IPR044810">
    <property type="entry name" value="WRKY_plant"/>
</dbReference>
<feature type="domain" description="WRKY" evidence="6">
    <location>
        <begin position="97"/>
        <end position="162"/>
    </location>
</feature>
<keyword evidence="4" id="KW-0804">Transcription</keyword>
<keyword evidence="3" id="KW-0238">DNA-binding</keyword>
<evidence type="ECO:0000256" key="5">
    <source>
        <dbReference type="ARBA" id="ARBA00023242"/>
    </source>
</evidence>
<keyword evidence="2" id="KW-0805">Transcription regulation</keyword>
<evidence type="ECO:0000256" key="1">
    <source>
        <dbReference type="ARBA" id="ARBA00004123"/>
    </source>
</evidence>
<dbReference type="SMART" id="SM00774">
    <property type="entry name" value="WRKY"/>
    <property type="match status" value="1"/>
</dbReference>
<dbReference type="SUPFAM" id="SSF118290">
    <property type="entry name" value="WRKY DNA-binding domain"/>
    <property type="match status" value="1"/>
</dbReference>
<evidence type="ECO:0000256" key="2">
    <source>
        <dbReference type="ARBA" id="ARBA00023015"/>
    </source>
</evidence>
<dbReference type="PANTHER" id="PTHR31221:SF83">
    <property type="entry name" value="WRKY TRANSCRIPTION FACTOR 75-RELATED"/>
    <property type="match status" value="1"/>
</dbReference>
<dbReference type="InterPro" id="IPR003657">
    <property type="entry name" value="WRKY_dom"/>
</dbReference>
<dbReference type="EMBL" id="CACTIH010000138">
    <property type="protein sequence ID" value="CAA2955100.1"/>
    <property type="molecule type" value="Genomic_DNA"/>
</dbReference>
<dbReference type="Pfam" id="PF03106">
    <property type="entry name" value="WRKY"/>
    <property type="match status" value="1"/>
</dbReference>
<accession>A0A8S0PNP6</accession>
<dbReference type="PANTHER" id="PTHR31221">
    <property type="entry name" value="WRKY TRANSCRIPTION FACTOR PROTEIN 1-RELATED"/>
    <property type="match status" value="1"/>
</dbReference>
<reference evidence="7 8" key="1">
    <citation type="submission" date="2019-12" db="EMBL/GenBank/DDBJ databases">
        <authorList>
            <person name="Alioto T."/>
            <person name="Alioto T."/>
            <person name="Gomez Garrido J."/>
        </authorList>
    </citation>
    <scope>NUCLEOTIDE SEQUENCE [LARGE SCALE GENOMIC DNA]</scope>
</reference>
<dbReference type="Gramene" id="OE9A063475T1">
    <property type="protein sequence ID" value="OE9A063475C1"/>
    <property type="gene ID" value="OE9A063475"/>
</dbReference>
<dbReference type="AlphaFoldDB" id="A0A8S0PNP6"/>
<dbReference type="PROSITE" id="PS50811">
    <property type="entry name" value="WRKY"/>
    <property type="match status" value="1"/>
</dbReference>
<evidence type="ECO:0000256" key="4">
    <source>
        <dbReference type="ARBA" id="ARBA00023163"/>
    </source>
</evidence>
<sequence length="181" mass="21044">MENHVTQFLGSSMTPFPFNLSPNMENSHVMNIFSNNNVPNGVVLGSNQDIRFRIAQVKEVSQKNKFIQIDQNVVKKSGKKTGEMKNREPRFAFHTRSQVEVLDDGYRWRKYGQKVVKNTKFPRSYYRCTYGECNVKKQVQRLSEDEGIVVTTYEGLHTHSAQKPSDNFEQILNQMETYLLN</sequence>
<proteinExistence type="predicted"/>
<evidence type="ECO:0000313" key="7">
    <source>
        <dbReference type="EMBL" id="CAA2955100.1"/>
    </source>
</evidence>
<dbReference type="InterPro" id="IPR036576">
    <property type="entry name" value="WRKY_dom_sf"/>
</dbReference>
<name>A0A8S0PNP6_OLEEU</name>